<evidence type="ECO:0000313" key="2">
    <source>
        <dbReference type="EMBL" id="KRL31383.1"/>
    </source>
</evidence>
<dbReference type="GeneID" id="96667715"/>
<dbReference type="OrthoDB" id="796510at2"/>
<dbReference type="Proteomes" id="UP000051908">
    <property type="component" value="Unassembled WGS sequence"/>
</dbReference>
<accession>A0A0R1PFX0</accession>
<dbReference type="EMBL" id="AZES01000049">
    <property type="protein sequence ID" value="KRL31383.1"/>
    <property type="molecule type" value="Genomic_DNA"/>
</dbReference>
<evidence type="ECO:0000313" key="3">
    <source>
        <dbReference type="Proteomes" id="UP000051908"/>
    </source>
</evidence>
<feature type="domain" description="Glycosyltransferase GT-D fold" evidence="1">
    <location>
        <begin position="47"/>
        <end position="278"/>
    </location>
</feature>
<dbReference type="GO" id="GO:0016740">
    <property type="term" value="F:transferase activity"/>
    <property type="evidence" value="ECO:0007669"/>
    <property type="project" value="UniProtKB-KW"/>
</dbReference>
<comment type="caution">
    <text evidence="2">The sequence shown here is derived from an EMBL/GenBank/DDBJ whole genome shotgun (WGS) entry which is preliminary data.</text>
</comment>
<name>A0A0R1PFX0_9LACO</name>
<dbReference type="Pfam" id="PF08759">
    <property type="entry name" value="GT-D"/>
    <property type="match status" value="1"/>
</dbReference>
<dbReference type="InterPro" id="IPR014869">
    <property type="entry name" value="GT-D"/>
</dbReference>
<protein>
    <submittedName>
        <fullName evidence="2">Glycosyltransferase</fullName>
    </submittedName>
</protein>
<dbReference type="PATRIC" id="fig|1122151.5.peg.2107"/>
<evidence type="ECO:0000259" key="1">
    <source>
        <dbReference type="Pfam" id="PF08759"/>
    </source>
</evidence>
<proteinExistence type="predicted"/>
<keyword evidence="3" id="KW-1185">Reference proteome</keyword>
<gene>
    <name evidence="2" type="ORF">FD33_GL002038</name>
</gene>
<sequence>MMSDDLKEYLRFLKWKLPYKRNMMKYHVNTLSFDDTINLILKERLSVSRFGDGEFRFMLSEDTGDTFEINSDSLAQNLKETLTENQNHLLICLPSVYNGLSDLKWNEKVFWQREVSKYLKEYYKYLDTTYVYGDAFFSRPYQPYSVSSNEVEKKFLKIKEIWNNRNVIIVEGELTRFGVGNDLLCNAKSIKRIIAPATNAFERIDSILFELKKELKKNLDDDLLILFSLGPTATVLSARVSNETNVQCIDIGHLDIEYEWFLRGSVSKVPIKGKYVNESDGQKFIDGEVSDKYLSEIICTIK</sequence>
<dbReference type="AlphaFoldDB" id="A0A0R1PFX0"/>
<reference evidence="2 3" key="1">
    <citation type="journal article" date="2015" name="Genome Announc.">
        <title>Expanding the biotechnology potential of lactobacilli through comparative genomics of 213 strains and associated genera.</title>
        <authorList>
            <person name="Sun Z."/>
            <person name="Harris H.M."/>
            <person name="McCann A."/>
            <person name="Guo C."/>
            <person name="Argimon S."/>
            <person name="Zhang W."/>
            <person name="Yang X."/>
            <person name="Jeffery I.B."/>
            <person name="Cooney J.C."/>
            <person name="Kagawa T.F."/>
            <person name="Liu W."/>
            <person name="Song Y."/>
            <person name="Salvetti E."/>
            <person name="Wrobel A."/>
            <person name="Rasinkangas P."/>
            <person name="Parkhill J."/>
            <person name="Rea M.C."/>
            <person name="O'Sullivan O."/>
            <person name="Ritari J."/>
            <person name="Douillard F.P."/>
            <person name="Paul Ross R."/>
            <person name="Yang R."/>
            <person name="Briner A.E."/>
            <person name="Felis G.E."/>
            <person name="de Vos W.M."/>
            <person name="Barrangou R."/>
            <person name="Klaenhammer T.R."/>
            <person name="Caufield P.W."/>
            <person name="Cui Y."/>
            <person name="Zhang H."/>
            <person name="O'Toole P.W."/>
        </authorList>
    </citation>
    <scope>NUCLEOTIDE SEQUENCE [LARGE SCALE GENOMIC DNA]</scope>
    <source>
        <strain evidence="2 3">DSM 13238</strain>
    </source>
</reference>
<keyword evidence="2" id="KW-0808">Transferase</keyword>
<organism evidence="2 3">
    <name type="scientific">Companilactobacillus paralimentarius DSM 13238 = JCM 10415</name>
    <dbReference type="NCBI Taxonomy" id="1122151"/>
    <lineage>
        <taxon>Bacteria</taxon>
        <taxon>Bacillati</taxon>
        <taxon>Bacillota</taxon>
        <taxon>Bacilli</taxon>
        <taxon>Lactobacillales</taxon>
        <taxon>Lactobacillaceae</taxon>
        <taxon>Companilactobacillus</taxon>
    </lineage>
</organism>
<dbReference type="RefSeq" id="WP_025085895.1">
    <property type="nucleotide sequence ID" value="NZ_AZES01000049.1"/>
</dbReference>